<dbReference type="PANTHER" id="PTHR43861">
    <property type="entry name" value="TRANS-ACONITATE 2-METHYLTRANSFERASE-RELATED"/>
    <property type="match status" value="1"/>
</dbReference>
<sequence length="269" mass="30976">MTIIALSSLMMPFFHFTFREMGININLRECTGSVFPENTGEKKMKNDQRGKDMWNTIYAESQPVDLREKTLSVEPLFDTCLMMFAGKTNQVLDFGCGTGDILFQYAQYKRHPKGAGIDSAKTGVSFARETARMSGYSNLHFFEGDESFLDVFEAGRFDGIILSNVLDVMPESIGYQTAVKLNRVLKEGGYWFIKLNPFYTTQELKDMEYEEMGPHMYGEGGILRLKQEPTPYWMEIFQKIGSLERYVEFPYEWQPGMNRLFLIRKTSAS</sequence>
<dbReference type="eggNOG" id="ENOG503359H">
    <property type="taxonomic scope" value="Bacteria"/>
</dbReference>
<proteinExistence type="predicted"/>
<protein>
    <submittedName>
        <fullName evidence="2">Methyltransferase domain protein</fullName>
    </submittedName>
</protein>
<dbReference type="CDD" id="cd02440">
    <property type="entry name" value="AdoMet_MTases"/>
    <property type="match status" value="1"/>
</dbReference>
<dbReference type="SUPFAM" id="SSF53335">
    <property type="entry name" value="S-adenosyl-L-methionine-dependent methyltransferases"/>
    <property type="match status" value="1"/>
</dbReference>
<comment type="caution">
    <text evidence="2">The sequence shown here is derived from an EMBL/GenBank/DDBJ whole genome shotgun (WGS) entry which is preliminary data.</text>
</comment>
<accession>C6LMK3</accession>
<feature type="domain" description="Methyltransferase" evidence="1">
    <location>
        <begin position="89"/>
        <end position="194"/>
    </location>
</feature>
<keyword evidence="3" id="KW-1185">Reference proteome</keyword>
<dbReference type="PANTHER" id="PTHR43861:SF1">
    <property type="entry name" value="TRANS-ACONITATE 2-METHYLTRANSFERASE"/>
    <property type="match status" value="1"/>
</dbReference>
<dbReference type="Pfam" id="PF13847">
    <property type="entry name" value="Methyltransf_31"/>
    <property type="match status" value="1"/>
</dbReference>
<dbReference type="STRING" id="168384.SAMN05660368_03870"/>
<dbReference type="InterPro" id="IPR029063">
    <property type="entry name" value="SAM-dependent_MTases_sf"/>
</dbReference>
<dbReference type="AlphaFoldDB" id="C6LMK3"/>
<gene>
    <name evidence="2" type="ORF">BRYFOR_09904</name>
</gene>
<dbReference type="Gene3D" id="3.40.50.150">
    <property type="entry name" value="Vaccinia Virus protein VP39"/>
    <property type="match status" value="1"/>
</dbReference>
<dbReference type="GO" id="GO:0008168">
    <property type="term" value="F:methyltransferase activity"/>
    <property type="evidence" value="ECO:0007669"/>
    <property type="project" value="UniProtKB-KW"/>
</dbReference>
<reference evidence="2" key="1">
    <citation type="submission" date="2009-07" db="EMBL/GenBank/DDBJ databases">
        <authorList>
            <person name="Weinstock G."/>
            <person name="Sodergren E."/>
            <person name="Clifton S."/>
            <person name="Fulton L."/>
            <person name="Fulton B."/>
            <person name="Courtney L."/>
            <person name="Fronick C."/>
            <person name="Harrison M."/>
            <person name="Strong C."/>
            <person name="Farmer C."/>
            <person name="Delahaunty K."/>
            <person name="Markovic C."/>
            <person name="Hall O."/>
            <person name="Minx P."/>
            <person name="Tomlinson C."/>
            <person name="Mitreva M."/>
            <person name="Nelson J."/>
            <person name="Hou S."/>
            <person name="Wollam A."/>
            <person name="Pepin K.H."/>
            <person name="Johnson M."/>
            <person name="Bhonagiri V."/>
            <person name="Nash W.E."/>
            <person name="Warren W."/>
            <person name="Chinwalla A."/>
            <person name="Mardis E.R."/>
            <person name="Wilson R.K."/>
        </authorList>
    </citation>
    <scope>NUCLEOTIDE SEQUENCE [LARGE SCALE GENOMIC DNA]</scope>
    <source>
        <strain evidence="2">DSM 14469</strain>
    </source>
</reference>
<dbReference type="GO" id="GO:0032259">
    <property type="term" value="P:methylation"/>
    <property type="evidence" value="ECO:0007669"/>
    <property type="project" value="UniProtKB-KW"/>
</dbReference>
<organism evidence="2 3">
    <name type="scientific">Marvinbryantia formatexigens DSM 14469</name>
    <dbReference type="NCBI Taxonomy" id="478749"/>
    <lineage>
        <taxon>Bacteria</taxon>
        <taxon>Bacillati</taxon>
        <taxon>Bacillota</taxon>
        <taxon>Clostridia</taxon>
        <taxon>Lachnospirales</taxon>
        <taxon>Lachnospiraceae</taxon>
        <taxon>Marvinbryantia</taxon>
    </lineage>
</organism>
<evidence type="ECO:0000259" key="1">
    <source>
        <dbReference type="Pfam" id="PF13847"/>
    </source>
</evidence>
<evidence type="ECO:0000313" key="3">
    <source>
        <dbReference type="Proteomes" id="UP000005561"/>
    </source>
</evidence>
<keyword evidence="2" id="KW-0489">Methyltransferase</keyword>
<keyword evidence="2" id="KW-0808">Transferase</keyword>
<evidence type="ECO:0000313" key="2">
    <source>
        <dbReference type="EMBL" id="EET58132.1"/>
    </source>
</evidence>
<dbReference type="EMBL" id="ACCL02000047">
    <property type="protein sequence ID" value="EET58132.1"/>
    <property type="molecule type" value="Genomic_DNA"/>
</dbReference>
<name>C6LMK3_9FIRM</name>
<dbReference type="Proteomes" id="UP000005561">
    <property type="component" value="Unassembled WGS sequence"/>
</dbReference>
<dbReference type="InterPro" id="IPR025714">
    <property type="entry name" value="Methyltranfer_dom"/>
</dbReference>